<feature type="domain" description="YiaAB two helix" evidence="2">
    <location>
        <begin position="73"/>
        <end position="104"/>
    </location>
</feature>
<comment type="caution">
    <text evidence="4">The sequence shown here is derived from an EMBL/GenBank/DDBJ whole genome shotgun (WGS) entry which is preliminary data.</text>
</comment>
<feature type="transmembrane region" description="Helical" evidence="1">
    <location>
        <begin position="12"/>
        <end position="30"/>
    </location>
</feature>
<dbReference type="InterPro" id="IPR008024">
    <property type="entry name" value="YiaAB"/>
</dbReference>
<dbReference type="Pfam" id="PF05360">
    <property type="entry name" value="YiaAB"/>
    <property type="match status" value="2"/>
</dbReference>
<reference evidence="5 6" key="1">
    <citation type="submission" date="2017-10" db="EMBL/GenBank/DDBJ databases">
        <authorList>
            <person name="Regsiter A."/>
            <person name="William W."/>
        </authorList>
    </citation>
    <scope>NUCLEOTIDE SEQUENCE [LARGE SCALE GENOMIC DNA]</scope>
    <source>
        <strain evidence="3 6">CFBP6984</strain>
        <strain evidence="4 5">CFBP7430</strain>
    </source>
</reference>
<keyword evidence="1" id="KW-0812">Transmembrane</keyword>
<keyword evidence="1" id="KW-0472">Membrane</keyword>
<dbReference type="Proteomes" id="UP000234166">
    <property type="component" value="Unassembled WGS sequence"/>
</dbReference>
<name>A0AB38E6Q7_XANCH</name>
<dbReference type="AlphaFoldDB" id="A0AB38E6Q7"/>
<dbReference type="EMBL" id="OCYS01000133">
    <property type="protein sequence ID" value="SON92332.1"/>
    <property type="molecule type" value="Genomic_DNA"/>
</dbReference>
<dbReference type="RefSeq" id="WP_039573413.1">
    <property type="nucleotide sequence ID" value="NZ_JAUALI020000053.1"/>
</dbReference>
<evidence type="ECO:0000256" key="1">
    <source>
        <dbReference type="SAM" id="Phobius"/>
    </source>
</evidence>
<evidence type="ECO:0000313" key="3">
    <source>
        <dbReference type="EMBL" id="SON87074.1"/>
    </source>
</evidence>
<dbReference type="EMBL" id="OCYT01000138">
    <property type="protein sequence ID" value="SON87074.1"/>
    <property type="molecule type" value="Genomic_DNA"/>
</dbReference>
<gene>
    <name evidence="3" type="ORF">XAP6984_790027</name>
    <name evidence="4" type="ORF">XAP7430_750026</name>
</gene>
<proteinExistence type="predicted"/>
<evidence type="ECO:0000313" key="6">
    <source>
        <dbReference type="Proteomes" id="UP000234181"/>
    </source>
</evidence>
<evidence type="ECO:0000259" key="2">
    <source>
        <dbReference type="Pfam" id="PF05360"/>
    </source>
</evidence>
<dbReference type="GO" id="GO:0005886">
    <property type="term" value="C:plasma membrane"/>
    <property type="evidence" value="ECO:0007669"/>
    <property type="project" value="TreeGrafter"/>
</dbReference>
<dbReference type="GO" id="GO:0006974">
    <property type="term" value="P:DNA damage response"/>
    <property type="evidence" value="ECO:0007669"/>
    <property type="project" value="TreeGrafter"/>
</dbReference>
<feature type="transmembrane region" description="Helical" evidence="1">
    <location>
        <begin position="72"/>
        <end position="99"/>
    </location>
</feature>
<evidence type="ECO:0000313" key="5">
    <source>
        <dbReference type="Proteomes" id="UP000234166"/>
    </source>
</evidence>
<keyword evidence="6" id="KW-1185">Reference proteome</keyword>
<dbReference type="PANTHER" id="PTHR37290:SF1">
    <property type="entry name" value="INNER MEMBRANE PROTEIN YIAA"/>
    <property type="match status" value="1"/>
</dbReference>
<dbReference type="PANTHER" id="PTHR37290">
    <property type="entry name" value="INNER MEMBRANE PROTEIN YIAA-RELATED"/>
    <property type="match status" value="1"/>
</dbReference>
<keyword evidence="1" id="KW-1133">Transmembrane helix</keyword>
<evidence type="ECO:0000313" key="4">
    <source>
        <dbReference type="EMBL" id="SON92332.1"/>
    </source>
</evidence>
<accession>A0AB38E6Q7</accession>
<protein>
    <submittedName>
        <fullName evidence="4">Inner membrane protein yiaA</fullName>
    </submittedName>
</protein>
<dbReference type="InterPro" id="IPR038972">
    <property type="entry name" value="YiaA-like"/>
</dbReference>
<organism evidence="4 5">
    <name type="scientific">Xanthomonas campestris pv. phaseoli</name>
    <dbReference type="NCBI Taxonomy" id="317013"/>
    <lineage>
        <taxon>Bacteria</taxon>
        <taxon>Pseudomonadati</taxon>
        <taxon>Pseudomonadota</taxon>
        <taxon>Gammaproteobacteria</taxon>
        <taxon>Lysobacterales</taxon>
        <taxon>Lysobacteraceae</taxon>
        <taxon>Xanthomonas</taxon>
    </lineage>
</organism>
<feature type="domain" description="YiaAB two helix" evidence="2">
    <location>
        <begin position="10"/>
        <end position="62"/>
    </location>
</feature>
<sequence length="104" mass="11302">MASQKTSPAFIAASWAALLLVGAAYLVGLWNAQMLLNEKGDYFTLLLFGLFASVSLQKSVRDLVDGIPVTGLYYAICWFSLIVALVLLTIGLINVTLWLGEKGY</sequence>
<dbReference type="Proteomes" id="UP000234181">
    <property type="component" value="Unassembled WGS sequence"/>
</dbReference>